<feature type="transmembrane region" description="Helical" evidence="1">
    <location>
        <begin position="510"/>
        <end position="528"/>
    </location>
</feature>
<feature type="transmembrane region" description="Helical" evidence="1">
    <location>
        <begin position="158"/>
        <end position="179"/>
    </location>
</feature>
<sequence>MKELTGAGKLVRLILRRDRWLLPIWVLVLGLIPISYVASFEELFPTAAARQAYAGASGHNGAFVVLYGPLYGSSLAELVAWRAGFLPIVIGLFSILTVIRHTRTEEEAGRRELLGSTVVGRHAGLAAALVTVFFANLVLGVLLAAGVIGQGLPAGGSWAFGLGFAAAGWVYAAVAAVAAQLTSGAGSARGIAIGVLGATYVFRVAGDLSGLSDARALEWASWLSPIGWAHRVRAYAGETWWPLALAAVAAALLVAASVVLSARRDIGAGLLPPRLGPASAGPWLRSPLALAWRLHRTLLAGWVAGILALGLIMGYLGAGIGDLVRDNRELRDVFLRLGGVNGLVDSYFAGTLGLFGLMAAGYSIQATLRLREEEAAGRAEPVLSTAIGKVRWAAGHLAFSLLGPAVVLAVAGLAMGLTHGLNTGDIGRELPRILAGAMVQLPAVWVLGAVAVLLFGLLPRFAAVSWGALVLCLLFGLVGPALRLDQWLLDISPFTHLPKLPGGEMSPAPLLWLAAIALALAAAGLAALRRRDVPGV</sequence>
<feature type="transmembrane region" description="Helical" evidence="1">
    <location>
        <begin position="461"/>
        <end position="482"/>
    </location>
</feature>
<gene>
    <name evidence="2" type="ORF">ACFO60_14515</name>
</gene>
<feature type="transmembrane region" description="Helical" evidence="1">
    <location>
        <begin position="20"/>
        <end position="38"/>
    </location>
</feature>
<comment type="caution">
    <text evidence="2">The sequence shown here is derived from an EMBL/GenBank/DDBJ whole genome shotgun (WGS) entry which is preliminary data.</text>
</comment>
<evidence type="ECO:0000256" key="1">
    <source>
        <dbReference type="SAM" id="Phobius"/>
    </source>
</evidence>
<evidence type="ECO:0000313" key="3">
    <source>
        <dbReference type="Proteomes" id="UP001596004"/>
    </source>
</evidence>
<feature type="transmembrane region" description="Helical" evidence="1">
    <location>
        <begin position="433"/>
        <end position="454"/>
    </location>
</feature>
<feature type="transmembrane region" description="Helical" evidence="1">
    <location>
        <begin position="397"/>
        <end position="421"/>
    </location>
</feature>
<evidence type="ECO:0000313" key="2">
    <source>
        <dbReference type="EMBL" id="MFC4531984.1"/>
    </source>
</evidence>
<feature type="transmembrane region" description="Helical" evidence="1">
    <location>
        <begin position="123"/>
        <end position="146"/>
    </location>
</feature>
<feature type="transmembrane region" description="Helical" evidence="1">
    <location>
        <begin position="186"/>
        <end position="205"/>
    </location>
</feature>
<feature type="transmembrane region" description="Helical" evidence="1">
    <location>
        <begin position="79"/>
        <end position="102"/>
    </location>
</feature>
<organism evidence="2 3">
    <name type="scientific">Sphaerisporangium dianthi</name>
    <dbReference type="NCBI Taxonomy" id="1436120"/>
    <lineage>
        <taxon>Bacteria</taxon>
        <taxon>Bacillati</taxon>
        <taxon>Actinomycetota</taxon>
        <taxon>Actinomycetes</taxon>
        <taxon>Streptosporangiales</taxon>
        <taxon>Streptosporangiaceae</taxon>
        <taxon>Sphaerisporangium</taxon>
    </lineage>
</organism>
<dbReference type="Proteomes" id="UP001596004">
    <property type="component" value="Unassembled WGS sequence"/>
</dbReference>
<feature type="transmembrane region" description="Helical" evidence="1">
    <location>
        <begin position="340"/>
        <end position="362"/>
    </location>
</feature>
<feature type="transmembrane region" description="Helical" evidence="1">
    <location>
        <begin position="298"/>
        <end position="320"/>
    </location>
</feature>
<keyword evidence="1" id="KW-0812">Transmembrane</keyword>
<dbReference type="EMBL" id="JBHSFP010000008">
    <property type="protein sequence ID" value="MFC4531984.1"/>
    <property type="molecule type" value="Genomic_DNA"/>
</dbReference>
<keyword evidence="1" id="KW-0472">Membrane</keyword>
<keyword evidence="1" id="KW-1133">Transmembrane helix</keyword>
<accession>A0ABV9CFN5</accession>
<dbReference type="RefSeq" id="WP_380840694.1">
    <property type="nucleotide sequence ID" value="NZ_JBHSFP010000008.1"/>
</dbReference>
<proteinExistence type="predicted"/>
<protein>
    <submittedName>
        <fullName evidence="2">ABC transporter permease</fullName>
    </submittedName>
</protein>
<feature type="transmembrane region" description="Helical" evidence="1">
    <location>
        <begin position="240"/>
        <end position="260"/>
    </location>
</feature>
<name>A0ABV9CFN5_9ACTN</name>
<reference evidence="3" key="1">
    <citation type="journal article" date="2019" name="Int. J. Syst. Evol. Microbiol.">
        <title>The Global Catalogue of Microorganisms (GCM) 10K type strain sequencing project: providing services to taxonomists for standard genome sequencing and annotation.</title>
        <authorList>
            <consortium name="The Broad Institute Genomics Platform"/>
            <consortium name="The Broad Institute Genome Sequencing Center for Infectious Disease"/>
            <person name="Wu L."/>
            <person name="Ma J."/>
        </authorList>
    </citation>
    <scope>NUCLEOTIDE SEQUENCE [LARGE SCALE GENOMIC DNA]</scope>
    <source>
        <strain evidence="3">CGMCC 4.7132</strain>
    </source>
</reference>
<keyword evidence="3" id="KW-1185">Reference proteome</keyword>